<reference evidence="2 3" key="1">
    <citation type="submission" date="2020-05" db="EMBL/GenBank/DDBJ databases">
        <title>Complete genome of Desulfobulbus oligotrophicus.</title>
        <authorList>
            <person name="Podar M."/>
        </authorList>
    </citation>
    <scope>NUCLEOTIDE SEQUENCE [LARGE SCALE GENOMIC DNA]</scope>
    <source>
        <strain evidence="2 3">Prop6</strain>
    </source>
</reference>
<evidence type="ECO:0000259" key="1">
    <source>
        <dbReference type="Pfam" id="PF08241"/>
    </source>
</evidence>
<keyword evidence="2" id="KW-0808">Transferase</keyword>
<dbReference type="AlphaFoldDB" id="A0A7T5VDK4"/>
<organism evidence="2 3">
    <name type="scientific">Desulfobulbus oligotrophicus</name>
    <dbReference type="NCBI Taxonomy" id="1909699"/>
    <lineage>
        <taxon>Bacteria</taxon>
        <taxon>Pseudomonadati</taxon>
        <taxon>Thermodesulfobacteriota</taxon>
        <taxon>Desulfobulbia</taxon>
        <taxon>Desulfobulbales</taxon>
        <taxon>Desulfobulbaceae</taxon>
        <taxon>Desulfobulbus</taxon>
    </lineage>
</organism>
<evidence type="ECO:0000313" key="3">
    <source>
        <dbReference type="Proteomes" id="UP000596092"/>
    </source>
</evidence>
<keyword evidence="2" id="KW-0489">Methyltransferase</keyword>
<dbReference type="Gene3D" id="2.20.25.10">
    <property type="match status" value="1"/>
</dbReference>
<dbReference type="GO" id="GO:0032259">
    <property type="term" value="P:methylation"/>
    <property type="evidence" value="ECO:0007669"/>
    <property type="project" value="UniProtKB-KW"/>
</dbReference>
<dbReference type="RefSeq" id="WP_199261409.1">
    <property type="nucleotide sequence ID" value="NZ_CP054140.1"/>
</dbReference>
<name>A0A7T5VDK4_9BACT</name>
<dbReference type="Gene3D" id="3.40.50.150">
    <property type="entry name" value="Vaccinia Virus protein VP39"/>
    <property type="match status" value="1"/>
</dbReference>
<dbReference type="EMBL" id="CP054140">
    <property type="protein sequence ID" value="QQG65846.1"/>
    <property type="molecule type" value="Genomic_DNA"/>
</dbReference>
<dbReference type="KEGG" id="dog:HP555_08190"/>
<protein>
    <submittedName>
        <fullName evidence="2">Methyltransferase domain-containing protein</fullName>
    </submittedName>
</protein>
<dbReference type="GO" id="GO:0008757">
    <property type="term" value="F:S-adenosylmethionine-dependent methyltransferase activity"/>
    <property type="evidence" value="ECO:0007669"/>
    <property type="project" value="InterPro"/>
</dbReference>
<dbReference type="InterPro" id="IPR029063">
    <property type="entry name" value="SAM-dependent_MTases_sf"/>
</dbReference>
<evidence type="ECO:0000313" key="2">
    <source>
        <dbReference type="EMBL" id="QQG65846.1"/>
    </source>
</evidence>
<dbReference type="SUPFAM" id="SSF158997">
    <property type="entry name" value="Trm112p-like"/>
    <property type="match status" value="1"/>
</dbReference>
<dbReference type="Proteomes" id="UP000596092">
    <property type="component" value="Chromosome"/>
</dbReference>
<proteinExistence type="predicted"/>
<dbReference type="PANTHER" id="PTHR45445">
    <property type="match status" value="1"/>
</dbReference>
<sequence>MKQSLLSHLICPRCLPAEHRLALEEGYAADEDIKTGILICTRHGCRFPIVDGVAMLTPQPLADPATVNTYETEAAVSSYLWGQYGDLLGEEQASTAYADWAALIEPQHGMALDAGAAVGRFTFEMSTRCDFAVGIDTSLAFIRVARHLMHKGTITFLLKDEGLLHREMTITLPAHWRRQQVEFIVADALALPFPRNWATIFSSLNLVDKVPSPLTHLQEMNRVARDQNAQFLLTDPFSWSAAMAPVTEWLGGTPTGPFAGKGLANIARLLQGYQGELTPAWQVAEPDHLWWTLRTHSNHYELIRSWYIRAHR</sequence>
<keyword evidence="3" id="KW-1185">Reference proteome</keyword>
<dbReference type="Pfam" id="PF08241">
    <property type="entry name" value="Methyltransf_11"/>
    <property type="match status" value="1"/>
</dbReference>
<dbReference type="PANTHER" id="PTHR45445:SF2">
    <property type="entry name" value="METHYLTRANSFERASE TYPE 11 DOMAIN-CONTAINING PROTEIN"/>
    <property type="match status" value="1"/>
</dbReference>
<gene>
    <name evidence="2" type="ORF">HP555_08190</name>
</gene>
<feature type="domain" description="Methyltransferase type 11" evidence="1">
    <location>
        <begin position="112"/>
        <end position="225"/>
    </location>
</feature>
<dbReference type="SUPFAM" id="SSF53335">
    <property type="entry name" value="S-adenosyl-L-methionine-dependent methyltransferases"/>
    <property type="match status" value="1"/>
</dbReference>
<accession>A0A7T5VDK4</accession>
<dbReference type="InterPro" id="IPR013216">
    <property type="entry name" value="Methyltransf_11"/>
</dbReference>